<proteinExistence type="predicted"/>
<evidence type="ECO:0000313" key="2">
    <source>
        <dbReference type="Proteomes" id="UP000821845"/>
    </source>
</evidence>
<keyword evidence="2" id="KW-1185">Reference proteome</keyword>
<name>A0ACB7S2P1_HYAAI</name>
<gene>
    <name evidence="1" type="ORF">HPB50_012533</name>
</gene>
<accession>A0ACB7S2P1</accession>
<sequence>MIVEITVPAQGQMVRNIHEFRWTDWEEFRSKRQALSSDEAITDIEERTQSLNADVTRATKTITTDIQTDRIDSRLAHLVEAKTLLHTNVTALGQQAVVDTLIHKYLPLRPPVTHADYGEARKRTDRAQKVRKRYYDRHCHPAPEYRIGDEVWVQCGVP</sequence>
<evidence type="ECO:0000313" key="1">
    <source>
        <dbReference type="EMBL" id="KAH6928191.1"/>
    </source>
</evidence>
<dbReference type="Proteomes" id="UP000821845">
    <property type="component" value="Chromosome 6"/>
</dbReference>
<dbReference type="EMBL" id="CM023486">
    <property type="protein sequence ID" value="KAH6928191.1"/>
    <property type="molecule type" value="Genomic_DNA"/>
</dbReference>
<protein>
    <submittedName>
        <fullName evidence="1">Uncharacterized protein</fullName>
    </submittedName>
</protein>
<reference evidence="1" key="1">
    <citation type="submission" date="2020-05" db="EMBL/GenBank/DDBJ databases">
        <title>Large-scale comparative analyses of tick genomes elucidate their genetic diversity and vector capacities.</title>
        <authorList>
            <person name="Jia N."/>
            <person name="Wang J."/>
            <person name="Shi W."/>
            <person name="Du L."/>
            <person name="Sun Y."/>
            <person name="Zhan W."/>
            <person name="Jiang J."/>
            <person name="Wang Q."/>
            <person name="Zhang B."/>
            <person name="Ji P."/>
            <person name="Sakyi L.B."/>
            <person name="Cui X."/>
            <person name="Yuan T."/>
            <person name="Jiang B."/>
            <person name="Yang W."/>
            <person name="Lam T.T.-Y."/>
            <person name="Chang Q."/>
            <person name="Ding S."/>
            <person name="Wang X."/>
            <person name="Zhu J."/>
            <person name="Ruan X."/>
            <person name="Zhao L."/>
            <person name="Wei J."/>
            <person name="Que T."/>
            <person name="Du C."/>
            <person name="Cheng J."/>
            <person name="Dai P."/>
            <person name="Han X."/>
            <person name="Huang E."/>
            <person name="Gao Y."/>
            <person name="Liu J."/>
            <person name="Shao H."/>
            <person name="Ye R."/>
            <person name="Li L."/>
            <person name="Wei W."/>
            <person name="Wang X."/>
            <person name="Wang C."/>
            <person name="Yang T."/>
            <person name="Huo Q."/>
            <person name="Li W."/>
            <person name="Guo W."/>
            <person name="Chen H."/>
            <person name="Zhou L."/>
            <person name="Ni X."/>
            <person name="Tian J."/>
            <person name="Zhou Y."/>
            <person name="Sheng Y."/>
            <person name="Liu T."/>
            <person name="Pan Y."/>
            <person name="Xia L."/>
            <person name="Li J."/>
            <person name="Zhao F."/>
            <person name="Cao W."/>
        </authorList>
    </citation>
    <scope>NUCLEOTIDE SEQUENCE</scope>
    <source>
        <strain evidence="1">Hyas-2018</strain>
    </source>
</reference>
<organism evidence="1 2">
    <name type="scientific">Hyalomma asiaticum</name>
    <name type="common">Tick</name>
    <dbReference type="NCBI Taxonomy" id="266040"/>
    <lineage>
        <taxon>Eukaryota</taxon>
        <taxon>Metazoa</taxon>
        <taxon>Ecdysozoa</taxon>
        <taxon>Arthropoda</taxon>
        <taxon>Chelicerata</taxon>
        <taxon>Arachnida</taxon>
        <taxon>Acari</taxon>
        <taxon>Parasitiformes</taxon>
        <taxon>Ixodida</taxon>
        <taxon>Ixodoidea</taxon>
        <taxon>Ixodidae</taxon>
        <taxon>Hyalomminae</taxon>
        <taxon>Hyalomma</taxon>
    </lineage>
</organism>
<comment type="caution">
    <text evidence="1">The sequence shown here is derived from an EMBL/GenBank/DDBJ whole genome shotgun (WGS) entry which is preliminary data.</text>
</comment>